<dbReference type="PIRSF" id="PIRSF001365">
    <property type="entry name" value="DHDPS"/>
    <property type="match status" value="1"/>
</dbReference>
<dbReference type="InterPro" id="IPR020625">
    <property type="entry name" value="Schiff_base-form_aldolases_AS"/>
</dbReference>
<dbReference type="CDD" id="cd00408">
    <property type="entry name" value="DHDPS-like"/>
    <property type="match status" value="1"/>
</dbReference>
<evidence type="ECO:0000256" key="2">
    <source>
        <dbReference type="ARBA" id="ARBA00023270"/>
    </source>
</evidence>
<accession>A0ABZ3CLN9</accession>
<dbReference type="InterPro" id="IPR002220">
    <property type="entry name" value="DapA-like"/>
</dbReference>
<dbReference type="PANTHER" id="PTHR42849">
    <property type="entry name" value="N-ACETYLNEURAMINATE LYASE"/>
    <property type="match status" value="1"/>
</dbReference>
<dbReference type="Gene3D" id="3.20.20.70">
    <property type="entry name" value="Aldolase class I"/>
    <property type="match status" value="1"/>
</dbReference>
<dbReference type="SUPFAM" id="SSF51569">
    <property type="entry name" value="Aldolase"/>
    <property type="match status" value="1"/>
</dbReference>
<dbReference type="Proteomes" id="UP001455384">
    <property type="component" value="Chromosome"/>
</dbReference>
<evidence type="ECO:0000256" key="1">
    <source>
        <dbReference type="ARBA" id="ARBA00023239"/>
    </source>
</evidence>
<name>A0ABZ3CLN9_9STAP</name>
<comment type="similarity">
    <text evidence="3">Belongs to the DapA family.</text>
</comment>
<reference evidence="5" key="1">
    <citation type="submission" date="2023-10" db="EMBL/GenBank/DDBJ databases">
        <title>Genome analysis and identification of Salinococcus sp. Bachu38 nov., a PGPR from the rhizosphere of Tamarix.</title>
        <authorList>
            <person name="Liang Z."/>
            <person name="Zhang X."/>
            <person name="Jia J."/>
            <person name="Chen X."/>
            <person name="Wang Y."/>
            <person name="Wang Q."/>
            <person name="Wang R."/>
        </authorList>
    </citation>
    <scope>NUCLEOTIDE SEQUENCE [LARGE SCALE GENOMIC DNA]</scope>
    <source>
        <strain evidence="5">Bachu38</strain>
    </source>
</reference>
<dbReference type="Pfam" id="PF00701">
    <property type="entry name" value="DHDPS"/>
    <property type="match status" value="1"/>
</dbReference>
<evidence type="ECO:0000256" key="3">
    <source>
        <dbReference type="PIRNR" id="PIRNR001365"/>
    </source>
</evidence>
<dbReference type="PANTHER" id="PTHR42849:SF1">
    <property type="entry name" value="N-ACETYLNEURAMINATE LYASE"/>
    <property type="match status" value="1"/>
</dbReference>
<dbReference type="PRINTS" id="PR00146">
    <property type="entry name" value="DHPICSNTHASE"/>
</dbReference>
<sequence length="277" mass="30230">MLTEKFHVAVPTAFFDDESLNIEGTMDHIRNLHGQGVKSVLVSGTTGEQHSTNLQEKLEMVNALEQEEVLISSMEIIFGVASIRQKEAEQLAEAVRETKMAGIMLGYPPYVRPSQAEALAYSKRLIELAGKPVILYNNPGRTGFDLTAESIIELARLDSVIGIKDAGDREKIERVKKDQHGKDLYFYAGGEGNLEEKTTYGYDRLSSMAGNVAPAEIREWFEGLVTGQEAGAKENGRVKKILEEVYEGNAVVNLKRLLNQAGASMGGCRAPIGNAGG</sequence>
<keyword evidence="1 3" id="KW-0456">Lyase</keyword>
<proteinExistence type="inferred from homology"/>
<evidence type="ECO:0000313" key="4">
    <source>
        <dbReference type="EMBL" id="WZX30370.1"/>
    </source>
</evidence>
<dbReference type="RefSeq" id="WP_342388889.1">
    <property type="nucleotide sequence ID" value="NZ_CP138333.2"/>
</dbReference>
<dbReference type="PROSITE" id="PS00666">
    <property type="entry name" value="DHDPS_2"/>
    <property type="match status" value="1"/>
</dbReference>
<keyword evidence="2" id="KW-0704">Schiff base</keyword>
<dbReference type="EMBL" id="CP138333">
    <property type="protein sequence ID" value="WZX30370.1"/>
    <property type="molecule type" value="Genomic_DNA"/>
</dbReference>
<gene>
    <name evidence="4" type="ORF">RQP18_04055</name>
</gene>
<protein>
    <submittedName>
        <fullName evidence="4">Dihydrodipicolinate synthase family protein</fullName>
    </submittedName>
</protein>
<dbReference type="SMART" id="SM01130">
    <property type="entry name" value="DHDPS"/>
    <property type="match status" value="1"/>
</dbReference>
<evidence type="ECO:0000313" key="5">
    <source>
        <dbReference type="Proteomes" id="UP001455384"/>
    </source>
</evidence>
<keyword evidence="5" id="KW-1185">Reference proteome</keyword>
<dbReference type="InterPro" id="IPR013785">
    <property type="entry name" value="Aldolase_TIM"/>
</dbReference>
<organism evidence="4 5">
    <name type="scientific">Salinicoccus bachuensis</name>
    <dbReference type="NCBI Taxonomy" id="3136731"/>
    <lineage>
        <taxon>Bacteria</taxon>
        <taxon>Bacillati</taxon>
        <taxon>Bacillota</taxon>
        <taxon>Bacilli</taxon>
        <taxon>Bacillales</taxon>
        <taxon>Staphylococcaceae</taxon>
        <taxon>Salinicoccus</taxon>
    </lineage>
</organism>